<name>A0A238VLD7_9FLAO</name>
<sequence length="90" mass="10186">MKNLQKTIILSLLVIGFNSCNQNLAKDWFLAGSNPKSYKTGFDNLISQKVWFDNLSFEILGKSTEKFNDSLNVGISNKLLPKPTNLDFEE</sequence>
<keyword evidence="2" id="KW-1185">Reference proteome</keyword>
<gene>
    <name evidence="1" type="ORF">SAMN04488111_0661</name>
</gene>
<accession>A0A238VLD7</accession>
<protein>
    <submittedName>
        <fullName evidence="1">Uncharacterized protein</fullName>
    </submittedName>
</protein>
<dbReference type="AlphaFoldDB" id="A0A238VLD7"/>
<evidence type="ECO:0000313" key="2">
    <source>
        <dbReference type="Proteomes" id="UP000198412"/>
    </source>
</evidence>
<dbReference type="OrthoDB" id="5379939at2"/>
<organism evidence="1 2">
    <name type="scientific">Lutibacter flavus</name>
    <dbReference type="NCBI Taxonomy" id="691689"/>
    <lineage>
        <taxon>Bacteria</taxon>
        <taxon>Pseudomonadati</taxon>
        <taxon>Bacteroidota</taxon>
        <taxon>Flavobacteriia</taxon>
        <taxon>Flavobacteriales</taxon>
        <taxon>Flavobacteriaceae</taxon>
        <taxon>Lutibacter</taxon>
    </lineage>
</organism>
<reference evidence="2" key="1">
    <citation type="submission" date="2017-06" db="EMBL/GenBank/DDBJ databases">
        <authorList>
            <person name="Varghese N."/>
            <person name="Submissions S."/>
        </authorList>
    </citation>
    <scope>NUCLEOTIDE SEQUENCE [LARGE SCALE GENOMIC DNA]</scope>
    <source>
        <strain evidence="2">DSM 27993</strain>
    </source>
</reference>
<evidence type="ECO:0000313" key="1">
    <source>
        <dbReference type="EMBL" id="SNR34984.1"/>
    </source>
</evidence>
<proteinExistence type="predicted"/>
<dbReference type="RefSeq" id="WP_089376990.1">
    <property type="nucleotide sequence ID" value="NZ_FZNX01000001.1"/>
</dbReference>
<dbReference type="EMBL" id="FZNX01000001">
    <property type="protein sequence ID" value="SNR34984.1"/>
    <property type="molecule type" value="Genomic_DNA"/>
</dbReference>
<dbReference type="Proteomes" id="UP000198412">
    <property type="component" value="Unassembled WGS sequence"/>
</dbReference>